<name>A0A5M8FK38_9GAMM</name>
<accession>A0A5M8FK38</accession>
<keyword evidence="3" id="KW-1185">Reference proteome</keyword>
<evidence type="ECO:0000313" key="2">
    <source>
        <dbReference type="EMBL" id="KAA6183551.1"/>
    </source>
</evidence>
<keyword evidence="1" id="KW-0732">Signal</keyword>
<gene>
    <name evidence="2" type="ORF">F2Q65_15260</name>
</gene>
<proteinExistence type="predicted"/>
<evidence type="ECO:0000256" key="1">
    <source>
        <dbReference type="SAM" id="SignalP"/>
    </source>
</evidence>
<protein>
    <submittedName>
        <fullName evidence="2">Uncharacterized protein</fullName>
    </submittedName>
</protein>
<feature type="chain" id="PRO_5024280584" evidence="1">
    <location>
        <begin position="20"/>
        <end position="157"/>
    </location>
</feature>
<organism evidence="2 3">
    <name type="scientific">Thiohalocapsa marina</name>
    <dbReference type="NCBI Taxonomy" id="424902"/>
    <lineage>
        <taxon>Bacteria</taxon>
        <taxon>Pseudomonadati</taxon>
        <taxon>Pseudomonadota</taxon>
        <taxon>Gammaproteobacteria</taxon>
        <taxon>Chromatiales</taxon>
        <taxon>Chromatiaceae</taxon>
        <taxon>Thiohalocapsa</taxon>
    </lineage>
</organism>
<reference evidence="2 3" key="1">
    <citation type="submission" date="2019-09" db="EMBL/GenBank/DDBJ databases">
        <title>Whole-genome sequence of the purple sulfur bacterium Thiohalocapsa marina DSM 19078.</title>
        <authorList>
            <person name="Kyndt J.A."/>
            <person name="Meyer T.E."/>
        </authorList>
    </citation>
    <scope>NUCLEOTIDE SEQUENCE [LARGE SCALE GENOMIC DNA]</scope>
    <source>
        <strain evidence="2 3">DSM 19078</strain>
    </source>
</reference>
<feature type="signal peptide" evidence="1">
    <location>
        <begin position="1"/>
        <end position="19"/>
    </location>
</feature>
<sequence length="157" mass="17297">MRVLSFVLLTLFVVPLCSASEFTVWTVPARPQVEVSSTTVVKDGIKKTVKAPYIPLQLMLKSHNASSSITLATVDVSVSVPGVSTDRYSFTISPYITLQPGQSEKSDIFYLDGLRQTWGSEYQIRVSVNGWRGTGTNPSDRIYNTFSFDVQPPASAR</sequence>
<dbReference type="Proteomes" id="UP000322981">
    <property type="component" value="Unassembled WGS sequence"/>
</dbReference>
<dbReference type="EMBL" id="VWXX01000031">
    <property type="protein sequence ID" value="KAA6183551.1"/>
    <property type="molecule type" value="Genomic_DNA"/>
</dbReference>
<dbReference type="RefSeq" id="WP_150094276.1">
    <property type="nucleotide sequence ID" value="NZ_VWXX01000031.1"/>
</dbReference>
<dbReference type="AlphaFoldDB" id="A0A5M8FK38"/>
<comment type="caution">
    <text evidence="2">The sequence shown here is derived from an EMBL/GenBank/DDBJ whole genome shotgun (WGS) entry which is preliminary data.</text>
</comment>
<evidence type="ECO:0000313" key="3">
    <source>
        <dbReference type="Proteomes" id="UP000322981"/>
    </source>
</evidence>